<feature type="domain" description="HNH nuclease" evidence="2">
    <location>
        <begin position="25"/>
        <end position="62"/>
    </location>
</feature>
<evidence type="ECO:0000313" key="4">
    <source>
        <dbReference type="Proteomes" id="UP000078343"/>
    </source>
</evidence>
<dbReference type="GeneID" id="30010221"/>
<dbReference type="Pfam" id="PF13391">
    <property type="entry name" value="HNH_2"/>
    <property type="match status" value="1"/>
</dbReference>
<keyword evidence="4" id="KW-1185">Reference proteome</keyword>
<reference evidence="3 4" key="1">
    <citation type="submission" date="2016-04" db="EMBL/GenBank/DDBJ databases">
        <title>Draft genome of Fonsecaea erecta CBS 125763.</title>
        <authorList>
            <person name="Weiss V.A."/>
            <person name="Vicente V.A."/>
            <person name="Raittz R.T."/>
            <person name="Moreno L.F."/>
            <person name="De Souza E.M."/>
            <person name="Pedrosa F.O."/>
            <person name="Steffens M.B."/>
            <person name="Faoro H."/>
            <person name="Tadra-Sfeir M.Z."/>
            <person name="Najafzadeh M.J."/>
            <person name="Felipe M.S."/>
            <person name="Teixeira M."/>
            <person name="Sun J."/>
            <person name="Xi L."/>
            <person name="Gomes R."/>
            <person name="De Azevedo C.M."/>
            <person name="Salgado C.G."/>
            <person name="Da Silva M.B."/>
            <person name="Nascimento M.F."/>
            <person name="Queiroz-Telles F."/>
            <person name="Attili D.S."/>
            <person name="Gorbushina A."/>
        </authorList>
    </citation>
    <scope>NUCLEOTIDE SEQUENCE [LARGE SCALE GENOMIC DNA]</scope>
    <source>
        <strain evidence="3 4">CBS 125763</strain>
    </source>
</reference>
<organism evidence="3 4">
    <name type="scientific">Fonsecaea erecta</name>
    <dbReference type="NCBI Taxonomy" id="1367422"/>
    <lineage>
        <taxon>Eukaryota</taxon>
        <taxon>Fungi</taxon>
        <taxon>Dikarya</taxon>
        <taxon>Ascomycota</taxon>
        <taxon>Pezizomycotina</taxon>
        <taxon>Eurotiomycetes</taxon>
        <taxon>Chaetothyriomycetidae</taxon>
        <taxon>Chaetothyriales</taxon>
        <taxon>Herpotrichiellaceae</taxon>
        <taxon>Fonsecaea</taxon>
    </lineage>
</organism>
<feature type="compositionally biased region" description="Acidic residues" evidence="1">
    <location>
        <begin position="161"/>
        <end position="173"/>
    </location>
</feature>
<protein>
    <recommendedName>
        <fullName evidence="2">HNH nuclease domain-containing protein</fullName>
    </recommendedName>
</protein>
<dbReference type="OrthoDB" id="4120490at2759"/>
<proteinExistence type="predicted"/>
<dbReference type="Proteomes" id="UP000078343">
    <property type="component" value="Unassembled WGS sequence"/>
</dbReference>
<evidence type="ECO:0000313" key="3">
    <source>
        <dbReference type="EMBL" id="OAP61049.1"/>
    </source>
</evidence>
<comment type="caution">
    <text evidence="3">The sequence shown here is derived from an EMBL/GenBank/DDBJ whole genome shotgun (WGS) entry which is preliminary data.</text>
</comment>
<dbReference type="EMBL" id="LVYI01000004">
    <property type="protein sequence ID" value="OAP61049.1"/>
    <property type="molecule type" value="Genomic_DNA"/>
</dbReference>
<dbReference type="InterPro" id="IPR003615">
    <property type="entry name" value="HNH_nuc"/>
</dbReference>
<gene>
    <name evidence="3" type="ORF">AYL99_06053</name>
</gene>
<feature type="region of interest" description="Disordered" evidence="1">
    <location>
        <begin position="153"/>
        <end position="199"/>
    </location>
</feature>
<evidence type="ECO:0000259" key="2">
    <source>
        <dbReference type="Pfam" id="PF13391"/>
    </source>
</evidence>
<name>A0A178ZMM1_9EURO</name>
<sequence length="235" mass="26604">MARDVTKENQSDANTQQDYPAALSMSDYAVSTATDKMKHANNIIRLRSDIHTVFDAKEFAIVPIGGRLVAYCLNTQPGSHVARLYHGVELHPLGNAPELLFARFAYTVFENLRAFLDGCTERKLCIRTGNTRATEICDSEKCQQFSRVTASQGKYRSASPEEMETDDVDWSDEELSRGRKRRQSTDSDGDCSSYLSEDQWVETPSHPRYAFRQKTETVVLHAQGDISNPIDRRWS</sequence>
<dbReference type="RefSeq" id="XP_018694416.1">
    <property type="nucleotide sequence ID" value="XM_018837563.1"/>
</dbReference>
<accession>A0A178ZMM1</accession>
<dbReference type="AlphaFoldDB" id="A0A178ZMM1"/>
<evidence type="ECO:0000256" key="1">
    <source>
        <dbReference type="SAM" id="MobiDB-lite"/>
    </source>
</evidence>